<evidence type="ECO:0008006" key="3">
    <source>
        <dbReference type="Google" id="ProtNLM"/>
    </source>
</evidence>
<dbReference type="PANTHER" id="PTHR14097:SF7">
    <property type="entry name" value="OXIDOREDUCTASE HTATIP2"/>
    <property type="match status" value="1"/>
</dbReference>
<dbReference type="STRING" id="237018.SAMN04489723_105104"/>
<proteinExistence type="predicted"/>
<organism evidence="1 2">
    <name type="scientific">Algoriphagus aquimarinus</name>
    <dbReference type="NCBI Taxonomy" id="237018"/>
    <lineage>
        <taxon>Bacteria</taxon>
        <taxon>Pseudomonadati</taxon>
        <taxon>Bacteroidota</taxon>
        <taxon>Cytophagia</taxon>
        <taxon>Cytophagales</taxon>
        <taxon>Cyclobacteriaceae</taxon>
        <taxon>Algoriphagus</taxon>
    </lineage>
</organism>
<evidence type="ECO:0000313" key="2">
    <source>
        <dbReference type="Proteomes" id="UP000198790"/>
    </source>
</evidence>
<name>A0A1I0YWD5_9BACT</name>
<sequence>MKIALISGASGLVGKEILHHLFKSEDYDYVLSIGRRKLAIKQQKLVQIEGDMAKIANWDWEEKVASQSLSGEYFSLIESLKEKTAEVHAFSSLGTTINQAGSKEKFFAIDHDLVIGFGKWAKTLGASKFLYVSASGADAKSSIFYSQTKGKTEEDLKTIGFEYVGLFRPSLLLGNRNEFRLGEQVASIVMKPLIWLKLFKNIRPIYDYQVAKAMVKTALAQKPNSVEIISSGEMQDLTK</sequence>
<dbReference type="Proteomes" id="UP000198790">
    <property type="component" value="Unassembled WGS sequence"/>
</dbReference>
<dbReference type="RefSeq" id="WP_092896165.1">
    <property type="nucleotide sequence ID" value="NZ_FOKK01000005.1"/>
</dbReference>
<keyword evidence="2" id="KW-1185">Reference proteome</keyword>
<protein>
    <recommendedName>
        <fullName evidence="3">NAD-dependent epimerase/dehydratase family protein</fullName>
    </recommendedName>
</protein>
<accession>A0A1I0YWD5</accession>
<dbReference type="Gene3D" id="3.40.50.720">
    <property type="entry name" value="NAD(P)-binding Rossmann-like Domain"/>
    <property type="match status" value="1"/>
</dbReference>
<reference evidence="1 2" key="1">
    <citation type="submission" date="2016-10" db="EMBL/GenBank/DDBJ databases">
        <authorList>
            <person name="de Groot N.N."/>
        </authorList>
    </citation>
    <scope>NUCLEOTIDE SEQUENCE [LARGE SCALE GENOMIC DNA]</scope>
    <source>
        <strain evidence="1 2">DSM 23399</strain>
    </source>
</reference>
<dbReference type="OrthoDB" id="9798632at2"/>
<dbReference type="AlphaFoldDB" id="A0A1I0YWD5"/>
<evidence type="ECO:0000313" key="1">
    <source>
        <dbReference type="EMBL" id="SFB17591.1"/>
    </source>
</evidence>
<dbReference type="SUPFAM" id="SSF51735">
    <property type="entry name" value="NAD(P)-binding Rossmann-fold domains"/>
    <property type="match status" value="1"/>
</dbReference>
<dbReference type="InterPro" id="IPR036291">
    <property type="entry name" value="NAD(P)-bd_dom_sf"/>
</dbReference>
<dbReference type="PANTHER" id="PTHR14097">
    <property type="entry name" value="OXIDOREDUCTASE HTATIP2"/>
    <property type="match status" value="1"/>
</dbReference>
<dbReference type="EMBL" id="FOKK01000005">
    <property type="protein sequence ID" value="SFB17591.1"/>
    <property type="molecule type" value="Genomic_DNA"/>
</dbReference>
<gene>
    <name evidence="1" type="ORF">SAMN04489723_105104</name>
</gene>